<evidence type="ECO:0000313" key="3">
    <source>
        <dbReference type="Proteomes" id="UP000602745"/>
    </source>
</evidence>
<gene>
    <name evidence="2" type="ORF">GCM10007276_00600</name>
</gene>
<keyword evidence="1" id="KW-1133">Transmembrane helix</keyword>
<protein>
    <submittedName>
        <fullName evidence="2">Uncharacterized protein</fullName>
    </submittedName>
</protein>
<reference evidence="2" key="2">
    <citation type="submission" date="2020-09" db="EMBL/GenBank/DDBJ databases">
        <authorList>
            <person name="Sun Q."/>
            <person name="Sedlacek I."/>
        </authorList>
    </citation>
    <scope>NUCLEOTIDE SEQUENCE</scope>
    <source>
        <strain evidence="2">CCM 7684</strain>
    </source>
</reference>
<proteinExistence type="predicted"/>
<feature type="transmembrane region" description="Helical" evidence="1">
    <location>
        <begin position="1032"/>
        <end position="1056"/>
    </location>
</feature>
<name>A0A8J2YB93_9RHOB</name>
<dbReference type="EMBL" id="BMCP01000001">
    <property type="protein sequence ID" value="GGE27288.1"/>
    <property type="molecule type" value="Genomic_DNA"/>
</dbReference>
<reference evidence="2" key="1">
    <citation type="journal article" date="2014" name="Int. J. Syst. Evol. Microbiol.">
        <title>Complete genome sequence of Corynebacterium casei LMG S-19264T (=DSM 44701T), isolated from a smear-ripened cheese.</title>
        <authorList>
            <consortium name="US DOE Joint Genome Institute (JGI-PGF)"/>
            <person name="Walter F."/>
            <person name="Albersmeier A."/>
            <person name="Kalinowski J."/>
            <person name="Ruckert C."/>
        </authorList>
    </citation>
    <scope>NUCLEOTIDE SEQUENCE</scope>
    <source>
        <strain evidence="2">CCM 7684</strain>
    </source>
</reference>
<evidence type="ECO:0000313" key="2">
    <source>
        <dbReference type="EMBL" id="GGE27288.1"/>
    </source>
</evidence>
<comment type="caution">
    <text evidence="2">The sequence shown here is derived from an EMBL/GenBank/DDBJ whole genome shotgun (WGS) entry which is preliminary data.</text>
</comment>
<keyword evidence="1" id="KW-0472">Membrane</keyword>
<organism evidence="2 3">
    <name type="scientific">Agaricicola taiwanensis</name>
    <dbReference type="NCBI Taxonomy" id="591372"/>
    <lineage>
        <taxon>Bacteria</taxon>
        <taxon>Pseudomonadati</taxon>
        <taxon>Pseudomonadota</taxon>
        <taxon>Alphaproteobacteria</taxon>
        <taxon>Rhodobacterales</taxon>
        <taxon>Paracoccaceae</taxon>
        <taxon>Agaricicola</taxon>
    </lineage>
</organism>
<keyword evidence="1" id="KW-0812">Transmembrane</keyword>
<evidence type="ECO:0000256" key="1">
    <source>
        <dbReference type="SAM" id="Phobius"/>
    </source>
</evidence>
<sequence>MKGNGMRVTSGVGNVITPTERDSEFSLSGISLSAITRRQVVHHGPGDEAIKQAIRKVYGDDADKAPDEWEVLDAETDELPELERFAYISQENALGAGGMFYIVKDAEGNDKVFVVYDNFEGGEDDLYDWLKGLRSQFVSKYGDKLREGVAPEGYTVADDDTVAPHVMDFTSIEMIEAGLFRYTTKFGDKVLLDTRSPDGSQVYDANISDKKMALYQHVWHAYRMRFSDIMPGSEIQKIVDEHDAWIIDPGNGGEGARIGDVTPGIAATGVFYDVDYNKTIDLILIKNQHGYRAVVPGTTEADQAYFDYVKGEVDKYGTHESVMKYGSRFSGAYDNGDLDGYTLANADTPVPSIYDIKTISEIQYEDKANNYIKYETRDGGKFIVDASRNPDHHDAALRALRTFQLRDEGAIVVGANDVIDPEEIKDVSSSDKYPEGMLTFKRGGRTYVVVAEMNPVVHSAAVQVRNAAALGGASEARGEEMSFLEDLDIMNALTDESLEEGGTEKATVLQYVFKKLVEKYSGMELDKNDPRFQFLQAFRAISAAQAGMDITPFVEDVRWEGAHTSRSEGKKKHLTKADMEAFIDSGKAYELYQKALQTEEVQEDYNKFFGEALGKVDDVDGRREKLRKLIDNPKPFLEYIQRLKDEGKLDLAELEIQRLTDTINALLDEDEAADAILAITFGATGEDLDRILEDPDSIDNKDITVVTYDIIAMMLRATSLTTGVVRRTLETLRSLNDSSPDAVAAVFKELQKLYLEVGSTMGDNHGQPTAEAVRSALQRALKGFGDDIDNGKFMSAFLDLNKYGLLGSLVGGIGITTGVMKLTSWNRPDEGEDGLIDAYDYAALATARDFINALSLNTAFILTSDSLLKLIKSGGMVDFMGLAGSLPEVWGENGVLKEYRGAAPTPLADEISRAIGIDLNSYAPVQAAPDTPEAEKANGYVTRALSKLGINTVLPKVVATGVGTMLRVLSSLADVTLGVVDIILGALSLRGRIEGTNSATGGLQIFAGVLEGAAGIAGTFSMFGKGGLMAKAIMTGTLAVALGITLFSFVTGIAMADQDSRFNAQLRYFQDLDSAGLLERGWGQKLEYAMYTLYDGEGGYGSRDAPENISIFDYQWREFEHFLNTDQEDGSSVNRLDGSLRFNANGSDWTPKNGSEINGDPVDYEDTVNTIVWHYANEGIFPESRKLWGFNQDGRPIKPLFAKLIQYYLQNRDADASAEEAASWAIEQIKSRIGNAYGDQSESDEAQEEIEIFMNYVNKDDRNGKKDAIAVATEVIDSGAGRWFNPDDPLEGLSGRALEVMIQRYIKEGIRNSDGVLVYLDPNDYDRKIRWNDEEDRYEDFDTGEVLVWNKEENRYEPAAA</sequence>
<accession>A0A8J2YB93</accession>
<keyword evidence="3" id="KW-1185">Reference proteome</keyword>
<dbReference type="Proteomes" id="UP000602745">
    <property type="component" value="Unassembled WGS sequence"/>
</dbReference>